<keyword evidence="2" id="KW-1185">Reference proteome</keyword>
<organism evidence="1 2">
    <name type="scientific">Aquincola tertiaricarbonis</name>
    <dbReference type="NCBI Taxonomy" id="391953"/>
    <lineage>
        <taxon>Bacteria</taxon>
        <taxon>Pseudomonadati</taxon>
        <taxon>Pseudomonadota</taxon>
        <taxon>Betaproteobacteria</taxon>
        <taxon>Burkholderiales</taxon>
        <taxon>Sphaerotilaceae</taxon>
        <taxon>Aquincola</taxon>
    </lineage>
</organism>
<proteinExistence type="predicted"/>
<protein>
    <submittedName>
        <fullName evidence="1">DUF721 domain-containing protein</fullName>
    </submittedName>
</protein>
<reference evidence="1" key="1">
    <citation type="submission" date="2022-05" db="EMBL/GenBank/DDBJ databases">
        <title>An RpoN-dependent PEP-CTERM gene is involved in floc formation of an Aquincola tertiaricarbonis strain.</title>
        <authorList>
            <person name="Qiu D."/>
            <person name="Xia M."/>
        </authorList>
    </citation>
    <scope>NUCLEOTIDE SEQUENCE</scope>
    <source>
        <strain evidence="1">RN12</strain>
    </source>
</reference>
<evidence type="ECO:0000313" key="1">
    <source>
        <dbReference type="EMBL" id="URI09529.1"/>
    </source>
</evidence>
<evidence type="ECO:0000313" key="2">
    <source>
        <dbReference type="Proteomes" id="UP001056201"/>
    </source>
</evidence>
<dbReference type="RefSeq" id="WP_250197757.1">
    <property type="nucleotide sequence ID" value="NZ_CP097636.1"/>
</dbReference>
<accession>A0ABY4S981</accession>
<gene>
    <name evidence="1" type="ORF">MW290_28645</name>
</gene>
<dbReference type="EMBL" id="CP097636">
    <property type="protein sequence ID" value="URI09529.1"/>
    <property type="molecule type" value="Genomic_DNA"/>
</dbReference>
<dbReference type="Proteomes" id="UP001056201">
    <property type="component" value="Chromosome 2"/>
</dbReference>
<name>A0ABY4S981_AQUTE</name>
<sequence>MARTPPGGNPPTRPIREALEGSAPLARLVERVQASNQRYRVIEPALPPALRRHVRPGPVDEEGWALLVSNAAVSAKLRQMLPRLVELLQEADLPTPAIRIRVMSGP</sequence>